<proteinExistence type="predicted"/>
<dbReference type="EMBL" id="SRLO01000609">
    <property type="protein sequence ID" value="TNN50676.1"/>
    <property type="molecule type" value="Genomic_DNA"/>
</dbReference>
<reference evidence="2 3" key="1">
    <citation type="submission" date="2019-03" db="EMBL/GenBank/DDBJ databases">
        <title>First draft genome of Liparis tanakae, snailfish: a comprehensive survey of snailfish specific genes.</title>
        <authorList>
            <person name="Kim W."/>
            <person name="Song I."/>
            <person name="Jeong J.-H."/>
            <person name="Kim D."/>
            <person name="Kim S."/>
            <person name="Ryu S."/>
            <person name="Song J.Y."/>
            <person name="Lee S.K."/>
        </authorList>
    </citation>
    <scope>NUCLEOTIDE SEQUENCE [LARGE SCALE GENOMIC DNA]</scope>
    <source>
        <tissue evidence="2">Muscle</tissue>
    </source>
</reference>
<evidence type="ECO:0000313" key="3">
    <source>
        <dbReference type="Proteomes" id="UP000314294"/>
    </source>
</evidence>
<dbReference type="AlphaFoldDB" id="A0A4Z2GAN9"/>
<keyword evidence="3" id="KW-1185">Reference proteome</keyword>
<comment type="caution">
    <text evidence="2">The sequence shown here is derived from an EMBL/GenBank/DDBJ whole genome shotgun (WGS) entry which is preliminary data.</text>
</comment>
<name>A0A4Z2GAN9_9TELE</name>
<feature type="transmembrane region" description="Helical" evidence="1">
    <location>
        <begin position="6"/>
        <end position="25"/>
    </location>
</feature>
<evidence type="ECO:0000313" key="2">
    <source>
        <dbReference type="EMBL" id="TNN50676.1"/>
    </source>
</evidence>
<keyword evidence="1" id="KW-0812">Transmembrane</keyword>
<protein>
    <submittedName>
        <fullName evidence="2">Uncharacterized protein</fullName>
    </submittedName>
</protein>
<gene>
    <name evidence="2" type="ORF">EYF80_039126</name>
</gene>
<organism evidence="2 3">
    <name type="scientific">Liparis tanakae</name>
    <name type="common">Tanaka's snailfish</name>
    <dbReference type="NCBI Taxonomy" id="230148"/>
    <lineage>
        <taxon>Eukaryota</taxon>
        <taxon>Metazoa</taxon>
        <taxon>Chordata</taxon>
        <taxon>Craniata</taxon>
        <taxon>Vertebrata</taxon>
        <taxon>Euteleostomi</taxon>
        <taxon>Actinopterygii</taxon>
        <taxon>Neopterygii</taxon>
        <taxon>Teleostei</taxon>
        <taxon>Neoteleostei</taxon>
        <taxon>Acanthomorphata</taxon>
        <taxon>Eupercaria</taxon>
        <taxon>Perciformes</taxon>
        <taxon>Cottioidei</taxon>
        <taxon>Cottales</taxon>
        <taxon>Liparidae</taxon>
        <taxon>Liparis</taxon>
    </lineage>
</organism>
<feature type="transmembrane region" description="Helical" evidence="1">
    <location>
        <begin position="113"/>
        <end position="137"/>
    </location>
</feature>
<accession>A0A4Z2GAN9</accession>
<keyword evidence="1" id="KW-1133">Transmembrane helix</keyword>
<evidence type="ECO:0000256" key="1">
    <source>
        <dbReference type="SAM" id="Phobius"/>
    </source>
</evidence>
<dbReference type="Proteomes" id="UP000314294">
    <property type="component" value="Unassembled WGS sequence"/>
</dbReference>
<keyword evidence="1" id="KW-0472">Membrane</keyword>
<sequence>MPSAISPVIWIIFLSGGRIWLLAFWGGGEMEKKQCSVNHNTGYRAQVALEISTGHQLHDHQGRLSLRDHAQQPHLHQSQHSTGLVWEKTFIGSGSKLNSFMTEASFRNSMRSLMLAVSLTVLMATRVSGSSLITPLARPSYTMPKEP</sequence>